<reference evidence="1 2" key="2">
    <citation type="journal article" date="2022" name="Mol. Ecol. Resour.">
        <title>The genomes of chicory, endive, great burdock and yacon provide insights into Asteraceae paleo-polyploidization history and plant inulin production.</title>
        <authorList>
            <person name="Fan W."/>
            <person name="Wang S."/>
            <person name="Wang H."/>
            <person name="Wang A."/>
            <person name="Jiang F."/>
            <person name="Liu H."/>
            <person name="Zhao H."/>
            <person name="Xu D."/>
            <person name="Zhang Y."/>
        </authorList>
    </citation>
    <scope>NUCLEOTIDE SEQUENCE [LARGE SCALE GENOMIC DNA]</scope>
    <source>
        <strain evidence="2">cv. Yunnan</strain>
        <tissue evidence="1">Leaves</tissue>
    </source>
</reference>
<dbReference type="EMBL" id="CM042041">
    <property type="protein sequence ID" value="KAI3711908.1"/>
    <property type="molecule type" value="Genomic_DNA"/>
</dbReference>
<evidence type="ECO:0000313" key="2">
    <source>
        <dbReference type="Proteomes" id="UP001056120"/>
    </source>
</evidence>
<gene>
    <name evidence="1" type="ORF">L1987_70457</name>
</gene>
<sequence>MFEILCGKRAVDSSIDEEHWGLAIWAQVSIKEGRLKQIVDTNIRGSISPKCLKVFAQLAKRCLHKHPKQRPTMAEVVVSLESILALQEKASNALQPTSMEFSAKKASKVKFLSNDENSGGRSLNSLELYFDTIGGEDQTLRRFDLDTLIVATKNFSEANKISEQSSDSLYKGKLQNGQGIAVAEPSYGTRHKEYSMNEAFILVKLEHENVTKLLGYCIEGTRLFLVYDFALHAILDRLIFDPECTLLNWDNRYRIIIGVARALLYLHRDAPVRVIHCDVKPGSILLDESLNPVLSSFWSARCLAINETNCRVPRICGTWGYMARECMLNEDISTKADVYSLGVMVLEFITGRRAITRMSLYNGKNRSERTLPYVIDPRIDVDSSSMTRFIEIGLLCAQEDAEDRPTMEEVVSMLLDSSSPILPMAKTQEMIEYSNSTSAIVDDYDTSAVVAFTSELFPR</sequence>
<comment type="caution">
    <text evidence="1">The sequence shown here is derived from an EMBL/GenBank/DDBJ whole genome shotgun (WGS) entry which is preliminary data.</text>
</comment>
<proteinExistence type="predicted"/>
<reference evidence="2" key="1">
    <citation type="journal article" date="2022" name="Mol. Ecol. Resour.">
        <title>The genomes of chicory, endive, great burdock and yacon provide insights into Asteraceae palaeo-polyploidization history and plant inulin production.</title>
        <authorList>
            <person name="Fan W."/>
            <person name="Wang S."/>
            <person name="Wang H."/>
            <person name="Wang A."/>
            <person name="Jiang F."/>
            <person name="Liu H."/>
            <person name="Zhao H."/>
            <person name="Xu D."/>
            <person name="Zhang Y."/>
        </authorList>
    </citation>
    <scope>NUCLEOTIDE SEQUENCE [LARGE SCALE GENOMIC DNA]</scope>
    <source>
        <strain evidence="2">cv. Yunnan</strain>
    </source>
</reference>
<organism evidence="1 2">
    <name type="scientific">Smallanthus sonchifolius</name>
    <dbReference type="NCBI Taxonomy" id="185202"/>
    <lineage>
        <taxon>Eukaryota</taxon>
        <taxon>Viridiplantae</taxon>
        <taxon>Streptophyta</taxon>
        <taxon>Embryophyta</taxon>
        <taxon>Tracheophyta</taxon>
        <taxon>Spermatophyta</taxon>
        <taxon>Magnoliopsida</taxon>
        <taxon>eudicotyledons</taxon>
        <taxon>Gunneridae</taxon>
        <taxon>Pentapetalae</taxon>
        <taxon>asterids</taxon>
        <taxon>campanulids</taxon>
        <taxon>Asterales</taxon>
        <taxon>Asteraceae</taxon>
        <taxon>Asteroideae</taxon>
        <taxon>Heliantheae alliance</taxon>
        <taxon>Millerieae</taxon>
        <taxon>Smallanthus</taxon>
    </lineage>
</organism>
<name>A0ACB9AQC7_9ASTR</name>
<keyword evidence="2" id="KW-1185">Reference proteome</keyword>
<dbReference type="Proteomes" id="UP001056120">
    <property type="component" value="Linkage Group LG24"/>
</dbReference>
<evidence type="ECO:0000313" key="1">
    <source>
        <dbReference type="EMBL" id="KAI3711908.1"/>
    </source>
</evidence>
<protein>
    <submittedName>
        <fullName evidence="1">Uncharacterized protein</fullName>
    </submittedName>
</protein>
<accession>A0ACB9AQC7</accession>